<dbReference type="AlphaFoldDB" id="A0A9P6EGW5"/>
<sequence length="103" mass="12013">MRDSFAQDELLDREATELASMLRRALENTDELDERDPFFHLIGLAARMGMTAARAARAGKAIHKGVKAGKKVHKANERRKNRKRRRDLEEREINDEEFYDELD</sequence>
<keyword evidence="3" id="KW-1185">Reference proteome</keyword>
<evidence type="ECO:0000256" key="1">
    <source>
        <dbReference type="SAM" id="MobiDB-lite"/>
    </source>
</evidence>
<reference evidence="2" key="1">
    <citation type="submission" date="2020-11" db="EMBL/GenBank/DDBJ databases">
        <authorList>
            <consortium name="DOE Joint Genome Institute"/>
            <person name="Ahrendt S."/>
            <person name="Riley R."/>
            <person name="Andreopoulos W."/>
            <person name="Labutti K."/>
            <person name="Pangilinan J."/>
            <person name="Ruiz-Duenas F.J."/>
            <person name="Barrasa J.M."/>
            <person name="Sanchez-Garcia M."/>
            <person name="Camarero S."/>
            <person name="Miyauchi S."/>
            <person name="Serrano A."/>
            <person name="Linde D."/>
            <person name="Babiker R."/>
            <person name="Drula E."/>
            <person name="Ayuso-Fernandez I."/>
            <person name="Pacheco R."/>
            <person name="Padilla G."/>
            <person name="Ferreira P."/>
            <person name="Barriuso J."/>
            <person name="Kellner H."/>
            <person name="Castanera R."/>
            <person name="Alfaro M."/>
            <person name="Ramirez L."/>
            <person name="Pisabarro A.G."/>
            <person name="Kuo A."/>
            <person name="Tritt A."/>
            <person name="Lipzen A."/>
            <person name="He G."/>
            <person name="Yan M."/>
            <person name="Ng V."/>
            <person name="Cullen D."/>
            <person name="Martin F."/>
            <person name="Rosso M.-N."/>
            <person name="Henrissat B."/>
            <person name="Hibbett D."/>
            <person name="Martinez A.T."/>
            <person name="Grigoriev I.V."/>
        </authorList>
    </citation>
    <scope>NUCLEOTIDE SEQUENCE</scope>
    <source>
        <strain evidence="2">CBS 506.95</strain>
    </source>
</reference>
<feature type="region of interest" description="Disordered" evidence="1">
    <location>
        <begin position="61"/>
        <end position="103"/>
    </location>
</feature>
<organism evidence="2 3">
    <name type="scientific">Crepidotus variabilis</name>
    <dbReference type="NCBI Taxonomy" id="179855"/>
    <lineage>
        <taxon>Eukaryota</taxon>
        <taxon>Fungi</taxon>
        <taxon>Dikarya</taxon>
        <taxon>Basidiomycota</taxon>
        <taxon>Agaricomycotina</taxon>
        <taxon>Agaricomycetes</taxon>
        <taxon>Agaricomycetidae</taxon>
        <taxon>Agaricales</taxon>
        <taxon>Agaricineae</taxon>
        <taxon>Crepidotaceae</taxon>
        <taxon>Crepidotus</taxon>
    </lineage>
</organism>
<evidence type="ECO:0000313" key="2">
    <source>
        <dbReference type="EMBL" id="KAF9528657.1"/>
    </source>
</evidence>
<gene>
    <name evidence="2" type="ORF">CPB83DRAFT_854053</name>
</gene>
<name>A0A9P6EGW5_9AGAR</name>
<evidence type="ECO:0000313" key="3">
    <source>
        <dbReference type="Proteomes" id="UP000807306"/>
    </source>
</evidence>
<accession>A0A9P6EGW5</accession>
<dbReference type="EMBL" id="MU157851">
    <property type="protein sequence ID" value="KAF9528657.1"/>
    <property type="molecule type" value="Genomic_DNA"/>
</dbReference>
<feature type="compositionally biased region" description="Basic residues" evidence="1">
    <location>
        <begin position="61"/>
        <end position="85"/>
    </location>
</feature>
<feature type="compositionally biased region" description="Acidic residues" evidence="1">
    <location>
        <begin position="92"/>
        <end position="103"/>
    </location>
</feature>
<proteinExistence type="predicted"/>
<dbReference type="Proteomes" id="UP000807306">
    <property type="component" value="Unassembled WGS sequence"/>
</dbReference>
<protein>
    <submittedName>
        <fullName evidence="2">Uncharacterized protein</fullName>
    </submittedName>
</protein>
<comment type="caution">
    <text evidence="2">The sequence shown here is derived from an EMBL/GenBank/DDBJ whole genome shotgun (WGS) entry which is preliminary data.</text>
</comment>